<keyword evidence="3" id="KW-1185">Reference proteome</keyword>
<sequence length="158" mass="17959">KERKRETKSMNKKERREEAMVVDVTTGPAVASEDGSHRCGHEGEHRARGTRDEEEELRVAALLCRDSTVAINEVAVAGSVVAIAENHQEREKDREREREPKGKGTRWWWLLVCMVLSPPWVTRIAAVGGVSHHCYRRNLQNRGSYMRKRNGSSTSVKP</sequence>
<evidence type="ECO:0000313" key="3">
    <source>
        <dbReference type="Proteomes" id="UP001341840"/>
    </source>
</evidence>
<dbReference type="EMBL" id="JASCZI010182822">
    <property type="protein sequence ID" value="MED6188668.1"/>
    <property type="molecule type" value="Genomic_DNA"/>
</dbReference>
<accession>A0ABU6WVF7</accession>
<name>A0ABU6WVF7_9FABA</name>
<proteinExistence type="predicted"/>
<feature type="compositionally biased region" description="Basic and acidic residues" evidence="1">
    <location>
        <begin position="34"/>
        <end position="51"/>
    </location>
</feature>
<evidence type="ECO:0000313" key="2">
    <source>
        <dbReference type="EMBL" id="MED6188668.1"/>
    </source>
</evidence>
<reference evidence="2 3" key="1">
    <citation type="journal article" date="2023" name="Plants (Basel)">
        <title>Bridging the Gap: Combining Genomics and Transcriptomics Approaches to Understand Stylosanthes scabra, an Orphan Legume from the Brazilian Caatinga.</title>
        <authorList>
            <person name="Ferreira-Neto J.R.C."/>
            <person name="da Silva M.D."/>
            <person name="Binneck E."/>
            <person name="de Melo N.F."/>
            <person name="da Silva R.H."/>
            <person name="de Melo A.L.T.M."/>
            <person name="Pandolfi V."/>
            <person name="Bustamante F.O."/>
            <person name="Brasileiro-Vidal A.C."/>
            <person name="Benko-Iseppon A.M."/>
        </authorList>
    </citation>
    <scope>NUCLEOTIDE SEQUENCE [LARGE SCALE GENOMIC DNA]</scope>
    <source>
        <tissue evidence="2">Leaves</tissue>
    </source>
</reference>
<feature type="region of interest" description="Disordered" evidence="1">
    <location>
        <begin position="1"/>
        <end position="52"/>
    </location>
</feature>
<dbReference type="Proteomes" id="UP001341840">
    <property type="component" value="Unassembled WGS sequence"/>
</dbReference>
<gene>
    <name evidence="2" type="ORF">PIB30_088050</name>
</gene>
<feature type="compositionally biased region" description="Basic and acidic residues" evidence="1">
    <location>
        <begin position="1"/>
        <end position="19"/>
    </location>
</feature>
<feature type="non-terminal residue" evidence="2">
    <location>
        <position position="1"/>
    </location>
</feature>
<comment type="caution">
    <text evidence="2">The sequence shown here is derived from an EMBL/GenBank/DDBJ whole genome shotgun (WGS) entry which is preliminary data.</text>
</comment>
<organism evidence="2 3">
    <name type="scientific">Stylosanthes scabra</name>
    <dbReference type="NCBI Taxonomy" id="79078"/>
    <lineage>
        <taxon>Eukaryota</taxon>
        <taxon>Viridiplantae</taxon>
        <taxon>Streptophyta</taxon>
        <taxon>Embryophyta</taxon>
        <taxon>Tracheophyta</taxon>
        <taxon>Spermatophyta</taxon>
        <taxon>Magnoliopsida</taxon>
        <taxon>eudicotyledons</taxon>
        <taxon>Gunneridae</taxon>
        <taxon>Pentapetalae</taxon>
        <taxon>rosids</taxon>
        <taxon>fabids</taxon>
        <taxon>Fabales</taxon>
        <taxon>Fabaceae</taxon>
        <taxon>Papilionoideae</taxon>
        <taxon>50 kb inversion clade</taxon>
        <taxon>dalbergioids sensu lato</taxon>
        <taxon>Dalbergieae</taxon>
        <taxon>Pterocarpus clade</taxon>
        <taxon>Stylosanthes</taxon>
    </lineage>
</organism>
<protein>
    <submittedName>
        <fullName evidence="2">Uncharacterized protein</fullName>
    </submittedName>
</protein>
<evidence type="ECO:0000256" key="1">
    <source>
        <dbReference type="SAM" id="MobiDB-lite"/>
    </source>
</evidence>